<dbReference type="RefSeq" id="WP_233723268.1">
    <property type="nucleotide sequence ID" value="NZ_JAJVCN010000001.1"/>
</dbReference>
<accession>A0ABS8Z2S6</accession>
<evidence type="ECO:0000313" key="3">
    <source>
        <dbReference type="Proteomes" id="UP001521150"/>
    </source>
</evidence>
<evidence type="ECO:0008006" key="4">
    <source>
        <dbReference type="Google" id="ProtNLM"/>
    </source>
</evidence>
<sequence>MDRRTLLRASTATVVTGLLLPGVAYANPSYQSFPDVPGMLGDRRANEFWYEYDNAVMFTSTAELEAAYQQIRDHTGGFPYPLMEKWFQLVATPEYPRNFAEYVAPLRDPLRLISRTQLDVIDKFYRPGSRGLVDAFSYFGQGVLFDPRRAEAKAEVHTMDGAYAYHAWYVYQRAMMMLGIDAARWARISPLVAFSWAVFAVARPNTRTVSPALPHSTVARLAAQWLPKSIRQLDQDFRTGPYPAGTN</sequence>
<evidence type="ECO:0000256" key="1">
    <source>
        <dbReference type="SAM" id="SignalP"/>
    </source>
</evidence>
<evidence type="ECO:0000313" key="2">
    <source>
        <dbReference type="EMBL" id="MCE7002241.1"/>
    </source>
</evidence>
<protein>
    <recommendedName>
        <fullName evidence="4">Secreted protein</fullName>
    </recommendedName>
</protein>
<dbReference type="EMBL" id="JAJVCN010000001">
    <property type="protein sequence ID" value="MCE7002241.1"/>
    <property type="molecule type" value="Genomic_DNA"/>
</dbReference>
<comment type="caution">
    <text evidence="2">The sequence shown here is derived from an EMBL/GenBank/DDBJ whole genome shotgun (WGS) entry which is preliminary data.</text>
</comment>
<organism evidence="2 3">
    <name type="scientific">Kibdelosporangium philippinense</name>
    <dbReference type="NCBI Taxonomy" id="211113"/>
    <lineage>
        <taxon>Bacteria</taxon>
        <taxon>Bacillati</taxon>
        <taxon>Actinomycetota</taxon>
        <taxon>Actinomycetes</taxon>
        <taxon>Pseudonocardiales</taxon>
        <taxon>Pseudonocardiaceae</taxon>
        <taxon>Kibdelosporangium</taxon>
    </lineage>
</organism>
<name>A0ABS8Z2S6_9PSEU</name>
<keyword evidence="1" id="KW-0732">Signal</keyword>
<proteinExistence type="predicted"/>
<feature type="signal peptide" evidence="1">
    <location>
        <begin position="1"/>
        <end position="26"/>
    </location>
</feature>
<reference evidence="2 3" key="1">
    <citation type="submission" date="2021-12" db="EMBL/GenBank/DDBJ databases">
        <title>Genome sequence of Kibdelosporangium philippinense ATCC 49844.</title>
        <authorList>
            <person name="Fedorov E.A."/>
            <person name="Omeragic M."/>
            <person name="Shalygina K.F."/>
            <person name="Maclea K.S."/>
        </authorList>
    </citation>
    <scope>NUCLEOTIDE SEQUENCE [LARGE SCALE GENOMIC DNA]</scope>
    <source>
        <strain evidence="2 3">ATCC 49844</strain>
    </source>
</reference>
<gene>
    <name evidence="2" type="ORF">LWC34_05275</name>
</gene>
<dbReference type="Proteomes" id="UP001521150">
    <property type="component" value="Unassembled WGS sequence"/>
</dbReference>
<keyword evidence="3" id="KW-1185">Reference proteome</keyword>
<feature type="chain" id="PRO_5047017328" description="Secreted protein" evidence="1">
    <location>
        <begin position="27"/>
        <end position="247"/>
    </location>
</feature>